<dbReference type="EMBL" id="WBUI01000020">
    <property type="protein sequence ID" value="KAB2930498.1"/>
    <property type="molecule type" value="Genomic_DNA"/>
</dbReference>
<comment type="caution">
    <text evidence="4">The sequence shown here is derived from an EMBL/GenBank/DDBJ whole genome shotgun (WGS) entry which is preliminary data.</text>
</comment>
<evidence type="ECO:0000313" key="5">
    <source>
        <dbReference type="Proteomes" id="UP000460298"/>
    </source>
</evidence>
<keyword evidence="2" id="KW-0378">Hydrolase</keyword>
<feature type="domain" description="Histone deacetylase" evidence="3">
    <location>
        <begin position="36"/>
        <end position="295"/>
    </location>
</feature>
<dbReference type="GO" id="GO:0016787">
    <property type="term" value="F:hydrolase activity"/>
    <property type="evidence" value="ECO:0007669"/>
    <property type="project" value="UniProtKB-KW"/>
</dbReference>
<dbReference type="GO" id="GO:0040029">
    <property type="term" value="P:epigenetic regulation of gene expression"/>
    <property type="evidence" value="ECO:0007669"/>
    <property type="project" value="TreeGrafter"/>
</dbReference>
<dbReference type="Pfam" id="PF00850">
    <property type="entry name" value="Hist_deacetyl"/>
    <property type="match status" value="1"/>
</dbReference>
<evidence type="ECO:0000313" key="4">
    <source>
        <dbReference type="EMBL" id="KAB2930498.1"/>
    </source>
</evidence>
<dbReference type="InterPro" id="IPR037138">
    <property type="entry name" value="His_deacetylse_dom_sf"/>
</dbReference>
<dbReference type="InterPro" id="IPR023801">
    <property type="entry name" value="His_deacetylse_dom"/>
</dbReference>
<sequence>MFSAKKKTVSEKAQGGGLALPVFIYSPGYNLQLEAHVFPAVKFSLIYSKLKEDPAFAQHRFFEPMPASFDDAATVHKKDYLQDLQTLNFSRRVYRSELPLTKSIVDAFFLGTGGTIMAAEMALDYGRAMNLSGGFHHAFADHAEGFCYLNDVAIAVRVLQKQKRIKRALIIDLDVHQGNGTAKIFRHSRHVFTFSMHEEKNYPIKEKGSLDIGLDSAMHDEEYLNLLETNLMKVRKSYKADLVFFVAGVDPYENDRLGGLSISKEGMAARDRMVCEMFADTPIAAVLAGGYAIKTEDTVDLHIQTAKALAGMI</sequence>
<dbReference type="InterPro" id="IPR000286">
    <property type="entry name" value="HDACs"/>
</dbReference>
<dbReference type="RefSeq" id="WP_002769877.1">
    <property type="nucleotide sequence ID" value="NZ_JQDG01000002.1"/>
</dbReference>
<dbReference type="AlphaFoldDB" id="A0A833GZ55"/>
<protein>
    <submittedName>
        <fullName evidence="4">Histone deacetylase</fullName>
    </submittedName>
</protein>
<dbReference type="OrthoDB" id="9808367at2"/>
<dbReference type="PRINTS" id="PR01270">
    <property type="entry name" value="HDASUPER"/>
</dbReference>
<dbReference type="InterPro" id="IPR023696">
    <property type="entry name" value="Ureohydrolase_dom_sf"/>
</dbReference>
<dbReference type="SUPFAM" id="SSF52768">
    <property type="entry name" value="Arginase/deacetylase"/>
    <property type="match status" value="1"/>
</dbReference>
<proteinExistence type="inferred from homology"/>
<gene>
    <name evidence="4" type="ORF">F9K24_16715</name>
</gene>
<name>A0A833GZ55_9LEPT</name>
<comment type="similarity">
    <text evidence="1">Belongs to the histone deacetylase family.</text>
</comment>
<dbReference type="PANTHER" id="PTHR10625">
    <property type="entry name" value="HISTONE DEACETYLASE HDAC1-RELATED"/>
    <property type="match status" value="1"/>
</dbReference>
<evidence type="ECO:0000256" key="1">
    <source>
        <dbReference type="ARBA" id="ARBA00005947"/>
    </source>
</evidence>
<reference evidence="4 5" key="1">
    <citation type="submission" date="2019-10" db="EMBL/GenBank/DDBJ databases">
        <title>Extracellular Electron Transfer in a Candidatus Methanoperedens spp. Enrichment Culture.</title>
        <authorList>
            <person name="Berger S."/>
            <person name="Rangel Shaw D."/>
            <person name="Berben T."/>
            <person name="In 'T Zandt M."/>
            <person name="Frank J."/>
            <person name="Reimann J."/>
            <person name="Jetten M.S.M."/>
            <person name="Welte C.U."/>
        </authorList>
    </citation>
    <scope>NUCLEOTIDE SEQUENCE [LARGE SCALE GENOMIC DNA]</scope>
    <source>
        <strain evidence="4">SB12</strain>
    </source>
</reference>
<dbReference type="CDD" id="cd09993">
    <property type="entry name" value="HDAC_classIV"/>
    <property type="match status" value="1"/>
</dbReference>
<evidence type="ECO:0000256" key="2">
    <source>
        <dbReference type="ARBA" id="ARBA00022801"/>
    </source>
</evidence>
<accession>A0A833GZ55</accession>
<evidence type="ECO:0000259" key="3">
    <source>
        <dbReference type="Pfam" id="PF00850"/>
    </source>
</evidence>
<organism evidence="4 5">
    <name type="scientific">Leptonema illini</name>
    <dbReference type="NCBI Taxonomy" id="183"/>
    <lineage>
        <taxon>Bacteria</taxon>
        <taxon>Pseudomonadati</taxon>
        <taxon>Spirochaetota</taxon>
        <taxon>Spirochaetia</taxon>
        <taxon>Leptospirales</taxon>
        <taxon>Leptospiraceae</taxon>
        <taxon>Leptonema</taxon>
    </lineage>
</organism>
<dbReference type="PANTHER" id="PTHR10625:SF19">
    <property type="entry name" value="HISTONE DEACETYLASE 12"/>
    <property type="match status" value="1"/>
</dbReference>
<dbReference type="Gene3D" id="3.40.800.20">
    <property type="entry name" value="Histone deacetylase domain"/>
    <property type="match status" value="1"/>
</dbReference>
<dbReference type="Proteomes" id="UP000460298">
    <property type="component" value="Unassembled WGS sequence"/>
</dbReference>
<dbReference type="InterPro" id="IPR044150">
    <property type="entry name" value="HDAC_classIV"/>
</dbReference>
<dbReference type="GO" id="GO:0004407">
    <property type="term" value="F:histone deacetylase activity"/>
    <property type="evidence" value="ECO:0007669"/>
    <property type="project" value="InterPro"/>
</dbReference>